<dbReference type="InterPro" id="IPR008927">
    <property type="entry name" value="6-PGluconate_DH-like_C_sf"/>
</dbReference>
<dbReference type="RefSeq" id="WP_053431905.1">
    <property type="nucleotide sequence ID" value="NZ_CP040441.1"/>
</dbReference>
<dbReference type="AlphaFoldDB" id="A0A0M0KGJ0"/>
<dbReference type="GO" id="GO:0019592">
    <property type="term" value="P:mannitol catabolic process"/>
    <property type="evidence" value="ECO:0007669"/>
    <property type="project" value="TreeGrafter"/>
</dbReference>
<evidence type="ECO:0000313" key="10">
    <source>
        <dbReference type="EMBL" id="KOO37528.1"/>
    </source>
</evidence>
<comment type="catalytic activity">
    <reaction evidence="6 7">
        <text>D-mannitol 1-phosphate + NAD(+) = beta-D-fructose 6-phosphate + NADH + H(+)</text>
        <dbReference type="Rhea" id="RHEA:19661"/>
        <dbReference type="ChEBI" id="CHEBI:15378"/>
        <dbReference type="ChEBI" id="CHEBI:57540"/>
        <dbReference type="ChEBI" id="CHEBI:57634"/>
        <dbReference type="ChEBI" id="CHEBI:57945"/>
        <dbReference type="ChEBI" id="CHEBI:61381"/>
        <dbReference type="EC" id="1.1.1.17"/>
    </reaction>
</comment>
<evidence type="ECO:0000256" key="7">
    <source>
        <dbReference type="HAMAP-Rule" id="MF_00196"/>
    </source>
</evidence>
<dbReference type="NCBIfam" id="NF002652">
    <property type="entry name" value="PRK02318.2-5"/>
    <property type="match status" value="1"/>
</dbReference>
<dbReference type="InterPro" id="IPR036291">
    <property type="entry name" value="NAD(P)-bd_dom_sf"/>
</dbReference>
<name>A0A0M0KGJ0_ALKHA</name>
<dbReference type="Gene3D" id="1.10.1040.10">
    <property type="entry name" value="N-(1-d-carboxylethyl)-l-norvaline Dehydrogenase, domain 2"/>
    <property type="match status" value="1"/>
</dbReference>
<dbReference type="EMBL" id="LILD01000001">
    <property type="protein sequence ID" value="KOO37528.1"/>
    <property type="molecule type" value="Genomic_DNA"/>
</dbReference>
<dbReference type="PANTHER" id="PTHR30524:SF0">
    <property type="entry name" value="ALTRONATE OXIDOREDUCTASE-RELATED"/>
    <property type="match status" value="1"/>
</dbReference>
<dbReference type="PANTHER" id="PTHR30524">
    <property type="entry name" value="MANNITOL-1-PHOSPHATE 5-DEHYDROGENASE"/>
    <property type="match status" value="1"/>
</dbReference>
<evidence type="ECO:0000259" key="9">
    <source>
        <dbReference type="Pfam" id="PF08125"/>
    </source>
</evidence>
<sequence>MKAIHFGAGNIGRGFIGALLSKANYEVVFVDVNAQVIDRLNEQRSYTVLTADEDNEENVIHNVRGLNSRTQMEQVIAEIATADLVTTAVGPSVLPHLAHPIGQGLLQRNGAPIQVIACENAIGASSMLQEYTKASLSEEEWSKVDRVTGFPNATVDRIVPAQDHADPLTISVEPFYEWVIETKSMKGEPPTIDGVTYVEDLTPYIERKLFTVNTGHAMVAYLGFQKGLMTIKEAISDQTIAEKTRQALAETKGLLVHKYNFSPEAHDEYIEKIFKRYNNPYLSDRVERVGRNPIRKLGYNERLVKPARQLLDLGHQPTALLAGIQAAFAFFVEDDQESMELQEKRQVQGLEQTVVEVTGLPAAHPLVQMIVGNN</sequence>
<dbReference type="Gene3D" id="3.40.50.720">
    <property type="entry name" value="NAD(P)-binding Rossmann-like Domain"/>
    <property type="match status" value="1"/>
</dbReference>
<evidence type="ECO:0000256" key="3">
    <source>
        <dbReference type="ARBA" id="ARBA00016219"/>
    </source>
</evidence>
<dbReference type="Pfam" id="PF08125">
    <property type="entry name" value="Mannitol_dh_C"/>
    <property type="match status" value="1"/>
</dbReference>
<keyword evidence="5 7" id="KW-0520">NAD</keyword>
<dbReference type="InterPro" id="IPR000669">
    <property type="entry name" value="Mannitol_DH"/>
</dbReference>
<dbReference type="GO" id="GO:0008926">
    <property type="term" value="F:mannitol-1-phosphate 5-dehydrogenase activity"/>
    <property type="evidence" value="ECO:0007669"/>
    <property type="project" value="UniProtKB-UniRule"/>
</dbReference>
<protein>
    <recommendedName>
        <fullName evidence="3 7">Mannitol-1-phosphate 5-dehydrogenase</fullName>
        <ecNumber evidence="2 7">1.1.1.17</ecNumber>
    </recommendedName>
</protein>
<dbReference type="InterPro" id="IPR013131">
    <property type="entry name" value="Mannitol_DH_N"/>
</dbReference>
<dbReference type="Pfam" id="PF01232">
    <property type="entry name" value="Mannitol_dh"/>
    <property type="match status" value="1"/>
</dbReference>
<dbReference type="SUPFAM" id="SSF51735">
    <property type="entry name" value="NAD(P)-binding Rossmann-fold domains"/>
    <property type="match status" value="1"/>
</dbReference>
<dbReference type="InterPro" id="IPR013118">
    <property type="entry name" value="Mannitol_DH_C"/>
</dbReference>
<dbReference type="InterPro" id="IPR023028">
    <property type="entry name" value="Mannitol_1_phos_5_DH"/>
</dbReference>
<evidence type="ECO:0000256" key="1">
    <source>
        <dbReference type="ARBA" id="ARBA00006541"/>
    </source>
</evidence>
<organism evidence="10">
    <name type="scientific">Halalkalibacterium halodurans</name>
    <name type="common">Bacillus halodurans</name>
    <dbReference type="NCBI Taxonomy" id="86665"/>
    <lineage>
        <taxon>Bacteria</taxon>
        <taxon>Bacillati</taxon>
        <taxon>Bacillota</taxon>
        <taxon>Bacilli</taxon>
        <taxon>Bacillales</taxon>
        <taxon>Bacillaceae</taxon>
        <taxon>Halalkalibacterium (ex Joshi et al. 2022)</taxon>
    </lineage>
</organism>
<evidence type="ECO:0000259" key="8">
    <source>
        <dbReference type="Pfam" id="PF01232"/>
    </source>
</evidence>
<dbReference type="NCBIfam" id="NF002649">
    <property type="entry name" value="PRK02318.2-1"/>
    <property type="match status" value="1"/>
</dbReference>
<dbReference type="GeneID" id="87599397"/>
<feature type="domain" description="Mannitol dehydrogenase C-terminal" evidence="9">
    <location>
        <begin position="200"/>
        <end position="343"/>
    </location>
</feature>
<evidence type="ECO:0000256" key="5">
    <source>
        <dbReference type="ARBA" id="ARBA00023027"/>
    </source>
</evidence>
<dbReference type="SUPFAM" id="SSF48179">
    <property type="entry name" value="6-phosphogluconate dehydrogenase C-terminal domain-like"/>
    <property type="match status" value="1"/>
</dbReference>
<dbReference type="InterPro" id="IPR013328">
    <property type="entry name" value="6PGD_dom2"/>
</dbReference>
<feature type="domain" description="Mannitol dehydrogenase N-terminal" evidence="8">
    <location>
        <begin position="1"/>
        <end position="193"/>
    </location>
</feature>
<feature type="binding site" evidence="7">
    <location>
        <begin position="3"/>
        <end position="14"/>
    </location>
    <ligand>
        <name>NAD(+)</name>
        <dbReference type="ChEBI" id="CHEBI:57540"/>
    </ligand>
</feature>
<comment type="caution">
    <text evidence="10">The sequence shown here is derived from an EMBL/GenBank/DDBJ whole genome shotgun (WGS) entry which is preliminary data.</text>
</comment>
<dbReference type="HAMAP" id="MF_00196">
    <property type="entry name" value="Mannitol_dehydrog"/>
    <property type="match status" value="1"/>
</dbReference>
<reference evidence="10" key="1">
    <citation type="submission" date="2015-08" db="EMBL/GenBank/DDBJ databases">
        <title>Complete DNA Sequence of Pseudomonas syringae pv. actinidiae, the Causal Agent of Kiwifruit Canker Disease.</title>
        <authorList>
            <person name="Rikkerink E.H.A."/>
            <person name="Fineran P.C."/>
        </authorList>
    </citation>
    <scope>NUCLEOTIDE SEQUENCE</scope>
    <source>
        <strain evidence="10">DSM 13666</strain>
    </source>
</reference>
<dbReference type="PATRIC" id="fig|136160.3.peg.331"/>
<evidence type="ECO:0000256" key="4">
    <source>
        <dbReference type="ARBA" id="ARBA00023002"/>
    </source>
</evidence>
<comment type="similarity">
    <text evidence="1 7">Belongs to the mannitol dehydrogenase family.</text>
</comment>
<dbReference type="PRINTS" id="PR00084">
    <property type="entry name" value="MTLDHDRGNASE"/>
</dbReference>
<evidence type="ECO:0000256" key="2">
    <source>
        <dbReference type="ARBA" id="ARBA00012939"/>
    </source>
</evidence>
<keyword evidence="4 7" id="KW-0560">Oxidoreductase</keyword>
<dbReference type="NCBIfam" id="NF002646">
    <property type="entry name" value="PRK02318.1-2"/>
    <property type="match status" value="1"/>
</dbReference>
<proteinExistence type="inferred from homology"/>
<dbReference type="EC" id="1.1.1.17" evidence="2 7"/>
<evidence type="ECO:0000256" key="6">
    <source>
        <dbReference type="ARBA" id="ARBA00048615"/>
    </source>
</evidence>
<dbReference type="NCBIfam" id="NF002647">
    <property type="entry name" value="PRK02318.1-3"/>
    <property type="match status" value="1"/>
</dbReference>
<dbReference type="GO" id="GO:0005829">
    <property type="term" value="C:cytosol"/>
    <property type="evidence" value="ECO:0007669"/>
    <property type="project" value="TreeGrafter"/>
</dbReference>
<gene>
    <name evidence="7" type="primary">mtlD</name>
    <name evidence="10" type="ORF">AMD02_00730</name>
</gene>
<accession>A0A0M0KGJ0</accession>